<proteinExistence type="predicted"/>
<dbReference type="InParanoid" id="K1XW08"/>
<dbReference type="Proteomes" id="UP000006753">
    <property type="component" value="Unassembled WGS sequence"/>
</dbReference>
<protein>
    <submittedName>
        <fullName evidence="1">Uncharacterized protein</fullName>
    </submittedName>
</protein>
<keyword evidence="2" id="KW-1185">Reference proteome</keyword>
<dbReference type="EMBL" id="JH921437">
    <property type="protein sequence ID" value="EKD16929.1"/>
    <property type="molecule type" value="Genomic_DNA"/>
</dbReference>
<dbReference type="HOGENOM" id="CLU_1627435_0_0_1"/>
<gene>
    <name evidence="1" type="ORF">MBM_04506</name>
</gene>
<sequence length="163" mass="19140">MSLRWTSRVRRRANTRLSVVLWEEYYGTRVERLLWYGKWGNNGRFGSMLVCKAPVLADPEMDMQNLRFRRADMHWGVSGDLVGAVTQWIEGRDMETRDFLARPKVGFVALRGELLDDNDERESIWIKWSEEASTLMLTSIKNWEQKENLTLPNLLGLNVKVYE</sequence>
<dbReference type="OrthoDB" id="10526061at2759"/>
<evidence type="ECO:0000313" key="1">
    <source>
        <dbReference type="EMBL" id="EKD16929.1"/>
    </source>
</evidence>
<dbReference type="AlphaFoldDB" id="K1XW08"/>
<dbReference type="KEGG" id="mbe:MBM_04506"/>
<accession>K1XW08</accession>
<reference evidence="1 2" key="1">
    <citation type="journal article" date="2012" name="BMC Genomics">
        <title>Sequencing the genome of Marssonina brunnea reveals fungus-poplar co-evolution.</title>
        <authorList>
            <person name="Zhu S."/>
            <person name="Cao Y.-Z."/>
            <person name="Jiang C."/>
            <person name="Tan B.-Y."/>
            <person name="Wang Z."/>
            <person name="Feng S."/>
            <person name="Zhang L."/>
            <person name="Su X.-H."/>
            <person name="Brejova B."/>
            <person name="Vinar T."/>
            <person name="Xu M."/>
            <person name="Wang M.-X."/>
            <person name="Zhang S.-G."/>
            <person name="Huang M.-R."/>
            <person name="Wu R."/>
            <person name="Zhou Y."/>
        </authorList>
    </citation>
    <scope>NUCLEOTIDE SEQUENCE [LARGE SCALE GENOMIC DNA]</scope>
    <source>
        <strain evidence="1 2">MB_m1</strain>
    </source>
</reference>
<evidence type="ECO:0000313" key="2">
    <source>
        <dbReference type="Proteomes" id="UP000006753"/>
    </source>
</evidence>
<name>K1XW08_MARBU</name>
<organism evidence="1 2">
    <name type="scientific">Marssonina brunnea f. sp. multigermtubi (strain MB_m1)</name>
    <name type="common">Marssonina leaf spot fungus</name>
    <dbReference type="NCBI Taxonomy" id="1072389"/>
    <lineage>
        <taxon>Eukaryota</taxon>
        <taxon>Fungi</taxon>
        <taxon>Dikarya</taxon>
        <taxon>Ascomycota</taxon>
        <taxon>Pezizomycotina</taxon>
        <taxon>Leotiomycetes</taxon>
        <taxon>Helotiales</taxon>
        <taxon>Drepanopezizaceae</taxon>
        <taxon>Drepanopeziza</taxon>
    </lineage>
</organism>